<feature type="region of interest" description="Disordered" evidence="1">
    <location>
        <begin position="1"/>
        <end position="578"/>
    </location>
</feature>
<gene>
    <name evidence="2" type="ORF">DL762_006522</name>
</gene>
<sequence>MPRPPTRRAVRTRVASRRTQPAATQAASPSPAPASAPAPPSEPSSDIYDVSDREKEKAAKRRQSVRQAKPPSSTTRSLSAASSLQTKAVEAARQKRDSAMRRLENMTSTTSDDANHSDGSVELGRKVDATPAHRRMTNLSGLDLDDDMFDDLDTTLNTAGPASAQRSADTSTLSTSHFRRRPRAGSFLSRDDGPIRPSSRAGPNTPGISSTFNIGIFKRRAREPSILGTARKPLPQRPEPEYGQESESSEHEEAAEEDEFAPEAESTPFKHTKGRSGEVEEARRASARTDANLRKRKSDEGHERRERPSPHRPGQSNPIESIEQSDSDIASQEPSLPPLPYDQTIPATPEQEYDEELLAPPLSSGESDDEPEVWPPLQSLAKGRTKRAASAVLRRTPVPDDNVSDISSPPSLTYSPNYPETSPPPRQSKRTTRKAAAPKPEPKVTTADLAGMLPRRRQRNARGDPWTVGDESDVEVDASGLGNDEDELSHLDVHARRHPAGPTSRGSQSAARGRSRQRGRGKQTPASGKPSTRTYGRSSDKENRNHNEEGGEEEEERLEQAGDNVAGDDSQELVARMGDELKNAKRKFQEVDKWALAYEEITQSSSPLPFR</sequence>
<feature type="compositionally biased region" description="Polar residues" evidence="1">
    <location>
        <begin position="157"/>
        <end position="176"/>
    </location>
</feature>
<feature type="compositionally biased region" description="Polar residues" evidence="1">
    <location>
        <begin position="524"/>
        <end position="537"/>
    </location>
</feature>
<accession>A0ABY0H4T2</accession>
<feature type="compositionally biased region" description="Low complexity" evidence="1">
    <location>
        <begin position="17"/>
        <end position="29"/>
    </location>
</feature>
<feature type="compositionally biased region" description="Polar residues" evidence="1">
    <location>
        <begin position="315"/>
        <end position="334"/>
    </location>
</feature>
<feature type="compositionally biased region" description="Basic residues" evidence="1">
    <location>
        <begin position="1"/>
        <end position="16"/>
    </location>
</feature>
<feature type="compositionally biased region" description="Basic and acidic residues" evidence="1">
    <location>
        <begin position="275"/>
        <end position="284"/>
    </location>
</feature>
<feature type="compositionally biased region" description="Basic and acidic residues" evidence="1">
    <location>
        <begin position="291"/>
        <end position="309"/>
    </location>
</feature>
<organism evidence="2 3">
    <name type="scientific">Monosporascus cannonballus</name>
    <dbReference type="NCBI Taxonomy" id="155416"/>
    <lineage>
        <taxon>Eukaryota</taxon>
        <taxon>Fungi</taxon>
        <taxon>Dikarya</taxon>
        <taxon>Ascomycota</taxon>
        <taxon>Pezizomycotina</taxon>
        <taxon>Sordariomycetes</taxon>
        <taxon>Xylariomycetidae</taxon>
        <taxon>Xylariales</taxon>
        <taxon>Xylariales incertae sedis</taxon>
        <taxon>Monosporascus</taxon>
    </lineage>
</organism>
<dbReference type="Proteomes" id="UP000294003">
    <property type="component" value="Unassembled WGS sequence"/>
</dbReference>
<feature type="compositionally biased region" description="Acidic residues" evidence="1">
    <location>
        <begin position="253"/>
        <end position="262"/>
    </location>
</feature>
<protein>
    <submittedName>
        <fullName evidence="2">Uncharacterized protein</fullName>
    </submittedName>
</protein>
<dbReference type="EMBL" id="QJNS01000212">
    <property type="protein sequence ID" value="RYO82568.1"/>
    <property type="molecule type" value="Genomic_DNA"/>
</dbReference>
<feature type="compositionally biased region" description="Low complexity" evidence="1">
    <location>
        <begin position="70"/>
        <end position="84"/>
    </location>
</feature>
<evidence type="ECO:0000313" key="2">
    <source>
        <dbReference type="EMBL" id="RYO82568.1"/>
    </source>
</evidence>
<evidence type="ECO:0000313" key="3">
    <source>
        <dbReference type="Proteomes" id="UP000294003"/>
    </source>
</evidence>
<keyword evidence="3" id="KW-1185">Reference proteome</keyword>
<evidence type="ECO:0000256" key="1">
    <source>
        <dbReference type="SAM" id="MobiDB-lite"/>
    </source>
</evidence>
<proteinExistence type="predicted"/>
<feature type="compositionally biased region" description="Acidic residues" evidence="1">
    <location>
        <begin position="143"/>
        <end position="153"/>
    </location>
</feature>
<comment type="caution">
    <text evidence="2">The sequence shown here is derived from an EMBL/GenBank/DDBJ whole genome shotgun (WGS) entry which is preliminary data.</text>
</comment>
<feature type="compositionally biased region" description="Polar residues" evidence="1">
    <location>
        <begin position="404"/>
        <end position="420"/>
    </location>
</feature>
<reference evidence="2 3" key="1">
    <citation type="submission" date="2018-06" db="EMBL/GenBank/DDBJ databases">
        <title>Complete Genomes of Monosporascus.</title>
        <authorList>
            <person name="Robinson A.J."/>
            <person name="Natvig D.O."/>
        </authorList>
    </citation>
    <scope>NUCLEOTIDE SEQUENCE [LARGE SCALE GENOMIC DNA]</scope>
    <source>
        <strain evidence="2 3">CBS 609.92</strain>
    </source>
</reference>
<name>A0ABY0H4T2_9PEZI</name>
<feature type="compositionally biased region" description="Pro residues" evidence="1">
    <location>
        <begin position="30"/>
        <end position="42"/>
    </location>
</feature>
<feature type="compositionally biased region" description="Basic and acidic residues" evidence="1">
    <location>
        <begin position="538"/>
        <end position="549"/>
    </location>
</feature>
<feature type="compositionally biased region" description="Basic and acidic residues" evidence="1">
    <location>
        <begin position="90"/>
        <end position="104"/>
    </location>
</feature>